<evidence type="ECO:0000313" key="4">
    <source>
        <dbReference type="Proteomes" id="UP001461163"/>
    </source>
</evidence>
<feature type="compositionally biased region" description="Polar residues" evidence="1">
    <location>
        <begin position="1"/>
        <end position="16"/>
    </location>
</feature>
<accession>A0ABU9SZ69</accession>
<proteinExistence type="predicted"/>
<dbReference type="CDD" id="cd05154">
    <property type="entry name" value="ACAD10_11_N-like"/>
    <property type="match status" value="1"/>
</dbReference>
<gene>
    <name evidence="3" type="ORF">WNY77_17300</name>
</gene>
<feature type="region of interest" description="Disordered" evidence="1">
    <location>
        <begin position="1"/>
        <end position="23"/>
    </location>
</feature>
<dbReference type="Gene3D" id="3.90.1200.10">
    <property type="match status" value="1"/>
</dbReference>
<dbReference type="SUPFAM" id="SSF56112">
    <property type="entry name" value="Protein kinase-like (PK-like)"/>
    <property type="match status" value="1"/>
</dbReference>
<sequence>MSDTTSSKAANAQSEIDQAGTVRQGEELSIESLSPWLAKQIAGLNGVPKVTQYAGGASNWTYCLAYSNPTGVDTEVILRRGPAGTKAKGAHDMGREHKLQAALKPVYHYVPEMLAHCEDESIIGTEFYVMEKLNGIIPRKNMPKDLHLSTGDTRELCENALDSLIQLHQVDYKAAELSHIAKGEGYTQRQIDGWIGRYQKARTWNVPKANYICDWLKANIPSDEHICLTHNDFRFDNLVLDAQEPTRIIGVLDWELATLGDPLMDLGNSLAYWVQADDDKLAKSTRRQPTHLPGMYSRQEVIDYYMDKTGFKVDNFAFYEVYGLFRLAAIAQQIYYRYHHKQTNNPAFKNIWFFVHYLMWQCRKAIKGKR</sequence>
<dbReference type="PANTHER" id="PTHR47829">
    <property type="entry name" value="HYDROLASE, PUTATIVE (AFU_ORTHOLOGUE AFUA_1G12880)-RELATED"/>
    <property type="match status" value="1"/>
</dbReference>
<evidence type="ECO:0000259" key="2">
    <source>
        <dbReference type="Pfam" id="PF01636"/>
    </source>
</evidence>
<organism evidence="3 4">
    <name type="scientific">Paraglaciecola mesophila</name>
    <dbReference type="NCBI Taxonomy" id="197222"/>
    <lineage>
        <taxon>Bacteria</taxon>
        <taxon>Pseudomonadati</taxon>
        <taxon>Pseudomonadota</taxon>
        <taxon>Gammaproteobacteria</taxon>
        <taxon>Alteromonadales</taxon>
        <taxon>Alteromonadaceae</taxon>
        <taxon>Paraglaciecola</taxon>
    </lineage>
</organism>
<reference evidence="3 4" key="1">
    <citation type="submission" date="2024-03" db="EMBL/GenBank/DDBJ databases">
        <title>Community enrichment and isolation of bacterial strains for fucoidan degradation.</title>
        <authorList>
            <person name="Sichert A."/>
        </authorList>
    </citation>
    <scope>NUCLEOTIDE SEQUENCE [LARGE SCALE GENOMIC DNA]</scope>
    <source>
        <strain evidence="3 4">AS12</strain>
    </source>
</reference>
<dbReference type="InterPro" id="IPR041726">
    <property type="entry name" value="ACAD10_11_N"/>
</dbReference>
<dbReference type="InterPro" id="IPR002575">
    <property type="entry name" value="Aminoglycoside_PTrfase"/>
</dbReference>
<feature type="domain" description="Aminoglycoside phosphotransferase" evidence="2">
    <location>
        <begin position="50"/>
        <end position="289"/>
    </location>
</feature>
<dbReference type="InterPro" id="IPR011009">
    <property type="entry name" value="Kinase-like_dom_sf"/>
</dbReference>
<evidence type="ECO:0000313" key="3">
    <source>
        <dbReference type="EMBL" id="MEM5499171.1"/>
    </source>
</evidence>
<keyword evidence="4" id="KW-1185">Reference proteome</keyword>
<name>A0ABU9SZ69_9ALTE</name>
<comment type="caution">
    <text evidence="3">The sequence shown here is derived from an EMBL/GenBank/DDBJ whole genome shotgun (WGS) entry which is preliminary data.</text>
</comment>
<dbReference type="PANTHER" id="PTHR47829:SF1">
    <property type="entry name" value="HAD FAMILY PHOSPHATASE"/>
    <property type="match status" value="1"/>
</dbReference>
<dbReference type="EMBL" id="JBBMQS010000011">
    <property type="protein sequence ID" value="MEM5499171.1"/>
    <property type="molecule type" value="Genomic_DNA"/>
</dbReference>
<dbReference type="Pfam" id="PF01636">
    <property type="entry name" value="APH"/>
    <property type="match status" value="1"/>
</dbReference>
<dbReference type="Gene3D" id="3.30.200.20">
    <property type="entry name" value="Phosphorylase Kinase, domain 1"/>
    <property type="match status" value="1"/>
</dbReference>
<dbReference type="RefSeq" id="WP_342882420.1">
    <property type="nucleotide sequence ID" value="NZ_JBBMQS010000011.1"/>
</dbReference>
<evidence type="ECO:0000256" key="1">
    <source>
        <dbReference type="SAM" id="MobiDB-lite"/>
    </source>
</evidence>
<protein>
    <submittedName>
        <fullName evidence="3">Phosphotransferase family protein</fullName>
    </submittedName>
</protein>
<dbReference type="InterPro" id="IPR052898">
    <property type="entry name" value="ACAD10-like"/>
</dbReference>
<dbReference type="Proteomes" id="UP001461163">
    <property type="component" value="Unassembled WGS sequence"/>
</dbReference>